<evidence type="ECO:0000313" key="8">
    <source>
        <dbReference type="EMBL" id="NNU15369.1"/>
    </source>
</evidence>
<dbReference type="PIRSF" id="PIRSF005419">
    <property type="entry name" value="FlhA"/>
    <property type="match status" value="1"/>
</dbReference>
<dbReference type="PRINTS" id="PR00949">
    <property type="entry name" value="TYPE3IMAPROT"/>
</dbReference>
<keyword evidence="8" id="KW-0282">Flagellum</keyword>
<dbReference type="Gene3D" id="3.40.30.60">
    <property type="entry name" value="FHIPEP family, domain 1"/>
    <property type="match status" value="1"/>
</dbReference>
<comment type="caution">
    <text evidence="8">The sequence shown here is derived from an EMBL/GenBank/DDBJ whole genome shotgun (WGS) entry which is preliminary data.</text>
</comment>
<keyword evidence="4 7" id="KW-0812">Transmembrane</keyword>
<comment type="subcellular location">
    <subcellularLocation>
        <location evidence="1">Cell membrane</location>
        <topology evidence="1">Multi-pass membrane protein</topology>
    </subcellularLocation>
</comment>
<dbReference type="InterPro" id="IPR042194">
    <property type="entry name" value="FHIPEP_1"/>
</dbReference>
<dbReference type="InterPro" id="IPR001712">
    <property type="entry name" value="T3SS_FHIPEP"/>
</dbReference>
<dbReference type="GO" id="GO:0044780">
    <property type="term" value="P:bacterial-type flagellum assembly"/>
    <property type="evidence" value="ECO:0007669"/>
    <property type="project" value="TreeGrafter"/>
</dbReference>
<feature type="transmembrane region" description="Helical" evidence="7">
    <location>
        <begin position="49"/>
        <end position="69"/>
    </location>
</feature>
<sequence length="658" mass="70225">MAILIMMVLPVPPIVLDLGLTASFAFAVLIFVTVLFVERPLDFSSFPAILLVSLLLRLALNISSTKLIIGEGHTGTSAAGGVIEGFAMFVMGGNIAIGLIVFSVLIIVNFLVITKGAGRMAEVGARFALDAMPGKQLAIDADVASGAITHEEAKTLRTREQQETAFLGSLDGVSKFVKGDAVASLLVTLLNLVAGIAVGMLMHGISFGEAIENYSILTVGDGLVNQIPAVVISVAAALLLSKGRGEEAVDLALLRELGGRRETLVTVGVAMAAFAMFPGLPFLPFSLAAGSLLFAAWRMKSTVDMAEIAPQAEEAPKTNLGDLLDVDEVHVEIAPDLVSTVAGGEGAFDGRVDKIRRFIVQEYGFILPPVRVTDRASLKPSTYAIKLQGTEVASANLRAGEWLVLVPEGQHPEIEGASAKEPVYGAAARWVNFAGKERAIVAGLTVVEPAEVMATHLLETVQSNFSRLMTRRTLRAILDSYRDVSDPEKAEANRRFLDEMIPERVSKDQLLQVLRDLLNERVSIRQLPLIIEAAAEAKGAELPTNETIEHVRRRIAFGFVAKLAGEGKELPTLQLGDSWSEALREAAMDGDVDGLQLAKAAREALDKAAEGGAFPVFAVAAPLRRRLRDILAVYGIKNAVLSLDEIRGHATPKLLGTV</sequence>
<feature type="transmembrane region" description="Helical" evidence="7">
    <location>
        <begin position="223"/>
        <end position="243"/>
    </location>
</feature>
<organism evidence="8 9">
    <name type="scientific">Parvularcula mediterranea</name>
    <dbReference type="NCBI Taxonomy" id="2732508"/>
    <lineage>
        <taxon>Bacteria</taxon>
        <taxon>Pseudomonadati</taxon>
        <taxon>Pseudomonadota</taxon>
        <taxon>Alphaproteobacteria</taxon>
        <taxon>Parvularculales</taxon>
        <taxon>Parvularculaceae</taxon>
        <taxon>Parvularcula</taxon>
    </lineage>
</organism>
<evidence type="ECO:0000256" key="3">
    <source>
        <dbReference type="ARBA" id="ARBA00022475"/>
    </source>
</evidence>
<keyword evidence="5 7" id="KW-1133">Transmembrane helix</keyword>
<keyword evidence="3" id="KW-1003">Cell membrane</keyword>
<feature type="transmembrane region" description="Helical" evidence="7">
    <location>
        <begin position="89"/>
        <end position="112"/>
    </location>
</feature>
<dbReference type="AlphaFoldDB" id="A0A7Y3W4C1"/>
<keyword evidence="8" id="KW-0966">Cell projection</keyword>
<accession>A0A7Y3W4C1</accession>
<feature type="transmembrane region" description="Helical" evidence="7">
    <location>
        <begin position="182"/>
        <end position="203"/>
    </location>
</feature>
<keyword evidence="6 7" id="KW-0472">Membrane</keyword>
<name>A0A7Y3W4C1_9PROT</name>
<feature type="transmembrane region" description="Helical" evidence="7">
    <location>
        <begin position="14"/>
        <end position="37"/>
    </location>
</feature>
<dbReference type="Gene3D" id="1.10.8.540">
    <property type="entry name" value="FHIPEP family, domain 3"/>
    <property type="match status" value="1"/>
</dbReference>
<evidence type="ECO:0000313" key="9">
    <source>
        <dbReference type="Proteomes" id="UP000536835"/>
    </source>
</evidence>
<evidence type="ECO:0000256" key="1">
    <source>
        <dbReference type="ARBA" id="ARBA00004651"/>
    </source>
</evidence>
<dbReference type="GO" id="GO:0005886">
    <property type="term" value="C:plasma membrane"/>
    <property type="evidence" value="ECO:0007669"/>
    <property type="project" value="UniProtKB-SubCell"/>
</dbReference>
<keyword evidence="8" id="KW-0969">Cilium</keyword>
<dbReference type="Proteomes" id="UP000536835">
    <property type="component" value="Unassembled WGS sequence"/>
</dbReference>
<reference evidence="8 9" key="1">
    <citation type="submission" date="2020-05" db="EMBL/GenBank/DDBJ databases">
        <title>Parvularcula mediterraneae sp. nov., isolated from polypropylene straw from shallow seawater of the seashore of Laganas in Zakynthos island, Greece.</title>
        <authorList>
            <person name="Szabo I."/>
            <person name="Al-Omari J."/>
            <person name="Rado J."/>
            <person name="Szerdahelyi G.S."/>
        </authorList>
    </citation>
    <scope>NUCLEOTIDE SEQUENCE [LARGE SCALE GENOMIC DNA]</scope>
    <source>
        <strain evidence="8 9">ZS-1/3</strain>
    </source>
</reference>
<comment type="similarity">
    <text evidence="2">Belongs to the FHIPEP (flagella/HR/invasion proteins export pore) family.</text>
</comment>
<dbReference type="EMBL" id="JABFCX010000002">
    <property type="protein sequence ID" value="NNU15369.1"/>
    <property type="molecule type" value="Genomic_DNA"/>
</dbReference>
<dbReference type="PANTHER" id="PTHR30161">
    <property type="entry name" value="FLAGELLAR EXPORT PROTEIN, MEMBRANE FLHA SUBUNIT-RELATED"/>
    <property type="match status" value="1"/>
</dbReference>
<evidence type="ECO:0000256" key="4">
    <source>
        <dbReference type="ARBA" id="ARBA00022692"/>
    </source>
</evidence>
<proteinExistence type="inferred from homology"/>
<dbReference type="InterPro" id="IPR042193">
    <property type="entry name" value="FHIPEP_3"/>
</dbReference>
<evidence type="ECO:0000256" key="2">
    <source>
        <dbReference type="ARBA" id="ARBA00008835"/>
    </source>
</evidence>
<protein>
    <submittedName>
        <fullName evidence="8">Flagellar biosynthesis protein FlhA</fullName>
    </submittedName>
</protein>
<evidence type="ECO:0000256" key="6">
    <source>
        <dbReference type="ARBA" id="ARBA00023136"/>
    </source>
</evidence>
<dbReference type="GO" id="GO:0009306">
    <property type="term" value="P:protein secretion"/>
    <property type="evidence" value="ECO:0007669"/>
    <property type="project" value="InterPro"/>
</dbReference>
<dbReference type="PANTHER" id="PTHR30161:SF1">
    <property type="entry name" value="FLAGELLAR BIOSYNTHESIS PROTEIN FLHA-RELATED"/>
    <property type="match status" value="1"/>
</dbReference>
<evidence type="ECO:0000256" key="7">
    <source>
        <dbReference type="SAM" id="Phobius"/>
    </source>
</evidence>
<feature type="transmembrane region" description="Helical" evidence="7">
    <location>
        <begin position="264"/>
        <end position="297"/>
    </location>
</feature>
<evidence type="ECO:0000256" key="5">
    <source>
        <dbReference type="ARBA" id="ARBA00022989"/>
    </source>
</evidence>
<gene>
    <name evidence="8" type="ORF">HK107_03385</name>
</gene>
<keyword evidence="9" id="KW-1185">Reference proteome</keyword>
<dbReference type="Pfam" id="PF00771">
    <property type="entry name" value="FHIPEP"/>
    <property type="match status" value="1"/>
</dbReference>